<keyword evidence="3 11" id="KW-0808">Transferase</keyword>
<evidence type="ECO:0000256" key="2">
    <source>
        <dbReference type="ARBA" id="ARBA00005441"/>
    </source>
</evidence>
<comment type="subcellular location">
    <subcellularLocation>
        <location evidence="1">Membrane</location>
        <topology evidence="1">Multi-pass membrane protein</topology>
    </subcellularLocation>
</comment>
<dbReference type="Proteomes" id="UP000595437">
    <property type="component" value="Chromosome 7"/>
</dbReference>
<organism evidence="11 12">
    <name type="scientific">Caligus rogercresseyi</name>
    <name type="common">Sea louse</name>
    <dbReference type="NCBI Taxonomy" id="217165"/>
    <lineage>
        <taxon>Eukaryota</taxon>
        <taxon>Metazoa</taxon>
        <taxon>Ecdysozoa</taxon>
        <taxon>Arthropoda</taxon>
        <taxon>Crustacea</taxon>
        <taxon>Multicrustacea</taxon>
        <taxon>Hexanauplia</taxon>
        <taxon>Copepoda</taxon>
        <taxon>Siphonostomatoida</taxon>
        <taxon>Caligidae</taxon>
        <taxon>Caligus</taxon>
    </lineage>
</organism>
<gene>
    <name evidence="11" type="ORF">FKW44_010894</name>
</gene>
<comment type="similarity">
    <text evidence="2">Belongs to the sphingomyelin synthase family.</text>
</comment>
<keyword evidence="12" id="KW-1185">Reference proteome</keyword>
<dbReference type="OrthoDB" id="422827at2759"/>
<keyword evidence="4 9" id="KW-0812">Transmembrane</keyword>
<evidence type="ECO:0000256" key="5">
    <source>
        <dbReference type="ARBA" id="ARBA00022919"/>
    </source>
</evidence>
<dbReference type="EMBL" id="CP045896">
    <property type="protein sequence ID" value="QQP50032.1"/>
    <property type="molecule type" value="Genomic_DNA"/>
</dbReference>
<dbReference type="AlphaFoldDB" id="A0A7T8HHI8"/>
<dbReference type="GO" id="GO:0006686">
    <property type="term" value="P:sphingomyelin biosynthetic process"/>
    <property type="evidence" value="ECO:0007669"/>
    <property type="project" value="TreeGrafter"/>
</dbReference>
<evidence type="ECO:0000256" key="3">
    <source>
        <dbReference type="ARBA" id="ARBA00022679"/>
    </source>
</evidence>
<dbReference type="InterPro" id="IPR025749">
    <property type="entry name" value="Sphingomyelin_synth-like_dom"/>
</dbReference>
<evidence type="ECO:0000256" key="4">
    <source>
        <dbReference type="ARBA" id="ARBA00022692"/>
    </source>
</evidence>
<sequence length="97" mass="11441">MIAVLCYLIIVEYTDRRWTLFHTLVWLLALAAVAMLMLARGHYSIDVIVAYFVTTRLFWLYHSMAYFDSLKRRNTTSLNNSFNRFEKTMVVEIPGLL</sequence>
<proteinExistence type="inferred from homology"/>
<dbReference type="PANTHER" id="PTHR21290:SF27">
    <property type="entry name" value="PHOSPHATIDYLCHOLINE:CERAMIDE CHOLINEPHOSPHOTRANSFERASE 1"/>
    <property type="match status" value="1"/>
</dbReference>
<dbReference type="GO" id="GO:0000139">
    <property type="term" value="C:Golgi membrane"/>
    <property type="evidence" value="ECO:0007669"/>
    <property type="project" value="TreeGrafter"/>
</dbReference>
<dbReference type="GO" id="GO:0033188">
    <property type="term" value="F:sphingomyelin synthase activity"/>
    <property type="evidence" value="ECO:0007669"/>
    <property type="project" value="TreeGrafter"/>
</dbReference>
<reference evidence="12" key="1">
    <citation type="submission" date="2021-01" db="EMBL/GenBank/DDBJ databases">
        <title>Caligus Genome Assembly.</title>
        <authorList>
            <person name="Gallardo-Escarate C."/>
        </authorList>
    </citation>
    <scope>NUCLEOTIDE SEQUENCE [LARGE SCALE GENOMIC DNA]</scope>
</reference>
<dbReference type="GO" id="GO:0005789">
    <property type="term" value="C:endoplasmic reticulum membrane"/>
    <property type="evidence" value="ECO:0007669"/>
    <property type="project" value="TreeGrafter"/>
</dbReference>
<evidence type="ECO:0000256" key="9">
    <source>
        <dbReference type="SAM" id="Phobius"/>
    </source>
</evidence>
<dbReference type="Pfam" id="PF14360">
    <property type="entry name" value="PAP2_C"/>
    <property type="match status" value="1"/>
</dbReference>
<name>A0A7T8HHI8_CALRO</name>
<dbReference type="GO" id="GO:0005886">
    <property type="term" value="C:plasma membrane"/>
    <property type="evidence" value="ECO:0007669"/>
    <property type="project" value="TreeGrafter"/>
</dbReference>
<evidence type="ECO:0000256" key="6">
    <source>
        <dbReference type="ARBA" id="ARBA00022989"/>
    </source>
</evidence>
<feature type="transmembrane region" description="Helical" evidence="9">
    <location>
        <begin position="20"/>
        <end position="39"/>
    </location>
</feature>
<evidence type="ECO:0000313" key="12">
    <source>
        <dbReference type="Proteomes" id="UP000595437"/>
    </source>
</evidence>
<evidence type="ECO:0000256" key="1">
    <source>
        <dbReference type="ARBA" id="ARBA00004141"/>
    </source>
</evidence>
<evidence type="ECO:0000313" key="11">
    <source>
        <dbReference type="EMBL" id="QQP50032.1"/>
    </source>
</evidence>
<keyword evidence="6 9" id="KW-1133">Transmembrane helix</keyword>
<dbReference type="InterPro" id="IPR045221">
    <property type="entry name" value="Sphingomyelin_synth-like"/>
</dbReference>
<feature type="domain" description="Sphingomyelin synthase-like" evidence="10">
    <location>
        <begin position="1"/>
        <end position="63"/>
    </location>
</feature>
<keyword evidence="7" id="KW-0443">Lipid metabolism</keyword>
<dbReference type="PANTHER" id="PTHR21290">
    <property type="entry name" value="SPHINGOMYELIN SYNTHETASE"/>
    <property type="match status" value="1"/>
</dbReference>
<protein>
    <submittedName>
        <fullName evidence="11">Phosphatidylcholine:ceramide cholinephosphotransferase 1like</fullName>
    </submittedName>
</protein>
<keyword evidence="8 9" id="KW-0472">Membrane</keyword>
<feature type="transmembrane region" description="Helical" evidence="9">
    <location>
        <begin position="45"/>
        <end position="67"/>
    </location>
</feature>
<accession>A0A7T8HHI8</accession>
<evidence type="ECO:0000256" key="8">
    <source>
        <dbReference type="ARBA" id="ARBA00023136"/>
    </source>
</evidence>
<evidence type="ECO:0000256" key="7">
    <source>
        <dbReference type="ARBA" id="ARBA00023098"/>
    </source>
</evidence>
<dbReference type="GO" id="GO:0046513">
    <property type="term" value="P:ceramide biosynthetic process"/>
    <property type="evidence" value="ECO:0007669"/>
    <property type="project" value="TreeGrafter"/>
</dbReference>
<keyword evidence="5" id="KW-0746">Sphingolipid metabolism</keyword>
<evidence type="ECO:0000259" key="10">
    <source>
        <dbReference type="Pfam" id="PF14360"/>
    </source>
</evidence>
<dbReference type="GO" id="GO:0047493">
    <property type="term" value="F:ceramide cholinephosphotransferase activity"/>
    <property type="evidence" value="ECO:0007669"/>
    <property type="project" value="TreeGrafter"/>
</dbReference>